<dbReference type="PANTHER" id="PTHR35149:SF2">
    <property type="entry name" value="DUF262 DOMAIN-CONTAINING PROTEIN"/>
    <property type="match status" value="1"/>
</dbReference>
<dbReference type="Pfam" id="PF07510">
    <property type="entry name" value="GmrSD_C"/>
    <property type="match status" value="1"/>
</dbReference>
<feature type="domain" description="GmrSD restriction endonucleases N-terminal" evidence="1">
    <location>
        <begin position="9"/>
        <end position="226"/>
    </location>
</feature>
<evidence type="ECO:0000313" key="3">
    <source>
        <dbReference type="EMBL" id="MFC4060606.1"/>
    </source>
</evidence>
<proteinExistence type="predicted"/>
<evidence type="ECO:0000313" key="4">
    <source>
        <dbReference type="Proteomes" id="UP001595850"/>
    </source>
</evidence>
<feature type="domain" description="GmrSD restriction endonucleases C-terminal" evidence="2">
    <location>
        <begin position="410"/>
        <end position="549"/>
    </location>
</feature>
<dbReference type="InterPro" id="IPR011089">
    <property type="entry name" value="GmrSD_C"/>
</dbReference>
<dbReference type="RefSeq" id="WP_377290012.1">
    <property type="nucleotide sequence ID" value="NZ_JBHSBM010000023.1"/>
</dbReference>
<dbReference type="InterPro" id="IPR004919">
    <property type="entry name" value="GmrSD_N"/>
</dbReference>
<protein>
    <submittedName>
        <fullName evidence="3">DUF262 domain-containing protein</fullName>
    </submittedName>
</protein>
<dbReference type="Pfam" id="PF03235">
    <property type="entry name" value="GmrSD_N"/>
    <property type="match status" value="1"/>
</dbReference>
<keyword evidence="4" id="KW-1185">Reference proteome</keyword>
<sequence length="838" mass="94761">MKAVQTTLRDLIKGEIQLMVPLYQRSYAWESDQLQRLWTDITLQADVAPASAGAGHFLGSVVLAPAPDLTPTNSQWIVVDGQQRLTTLLLALCALRDHQVAEDPGHRDRVNDLYLINRYEDGERRYKLLPTQVDRQAFTACVDGAGDERVSGRVGAAYQFFRRKLVEIDDPADPHDIQRIERVILSRLDLVQITVEKEDNVFRIFESINNTGMRLSQVDLIRNYIFMCLPTRGGEVYERYWLPIQRLLDAKGLDQLMYLVLVLARGDEAQYNDVYRGHQELLAGMGQDEQKIEEYVRELARRARRLDQILRPDTGTEIGARIAFLSDFKATTAYPVIMRLLEMREQGDATDEEVARALLYIESFVVRRLVGRVTSANLNRVFQRLTGRLTADRPVDEAVRAELSPARLYWSSDEEFRRDIAEKSFYWQGTRAQQKLILCRLEESHPFKERADLTGKHITIEHVLPQTLTEEWLRELGTESENPKLLHSELVHTLGNLTLSGYNSELGNIPFKEKKEFLQHSGIAMNHRIAAEDRWGKAQILARAQELADRAITIWPGPLTADRGAAPSRDWTQLVQALAALPPATWTSYGDLAELTGSHTVPVRVYLEKERVLNSHRVLTLDGEPPSGGIAVSRSRLRQQMLEVLQADGVEIDELGRAVQSQRITARELATLLGLPGADSLRELEMVPGEHRQIEDAQRRFFEQLGEATGPQVSGAVQRLLDHWRAGEGTIQYGANGASCAPVIKRGSEVLTPIRVYSAYPGKVEIPFGTLKKRRPFDDIALREELRDKVNDAPGVEIPLAKLDLYPSFPVALLAVDAVWDVVQSCLDWFRAVVTRQE</sequence>
<dbReference type="Proteomes" id="UP001595850">
    <property type="component" value="Unassembled WGS sequence"/>
</dbReference>
<comment type="caution">
    <text evidence="3">The sequence shown here is derived from an EMBL/GenBank/DDBJ whole genome shotgun (WGS) entry which is preliminary data.</text>
</comment>
<evidence type="ECO:0000259" key="2">
    <source>
        <dbReference type="Pfam" id="PF07510"/>
    </source>
</evidence>
<name>A0ABV8I8Y3_9ACTN</name>
<organism evidence="3 4">
    <name type="scientific">Planomonospora corallina</name>
    <dbReference type="NCBI Taxonomy" id="1806052"/>
    <lineage>
        <taxon>Bacteria</taxon>
        <taxon>Bacillati</taxon>
        <taxon>Actinomycetota</taxon>
        <taxon>Actinomycetes</taxon>
        <taxon>Streptosporangiales</taxon>
        <taxon>Streptosporangiaceae</taxon>
        <taxon>Planomonospora</taxon>
    </lineage>
</organism>
<dbReference type="EMBL" id="JBHSBM010000023">
    <property type="protein sequence ID" value="MFC4060606.1"/>
    <property type="molecule type" value="Genomic_DNA"/>
</dbReference>
<accession>A0ABV8I8Y3</accession>
<evidence type="ECO:0000259" key="1">
    <source>
        <dbReference type="Pfam" id="PF03235"/>
    </source>
</evidence>
<reference evidence="4" key="1">
    <citation type="journal article" date="2019" name="Int. J. Syst. Evol. Microbiol.">
        <title>The Global Catalogue of Microorganisms (GCM) 10K type strain sequencing project: providing services to taxonomists for standard genome sequencing and annotation.</title>
        <authorList>
            <consortium name="The Broad Institute Genomics Platform"/>
            <consortium name="The Broad Institute Genome Sequencing Center for Infectious Disease"/>
            <person name="Wu L."/>
            <person name="Ma J."/>
        </authorList>
    </citation>
    <scope>NUCLEOTIDE SEQUENCE [LARGE SCALE GENOMIC DNA]</scope>
    <source>
        <strain evidence="4">TBRC 4489</strain>
    </source>
</reference>
<gene>
    <name evidence="3" type="ORF">ACFOWE_20070</name>
</gene>
<dbReference type="PANTHER" id="PTHR35149">
    <property type="entry name" value="SLL5132 PROTEIN"/>
    <property type="match status" value="1"/>
</dbReference>